<accession>A0A9D2EJT0</accession>
<dbReference type="SFLD" id="SFLDS00003">
    <property type="entry name" value="Haloacid_Dehalogenase"/>
    <property type="match status" value="1"/>
</dbReference>
<dbReference type="Pfam" id="PF13419">
    <property type="entry name" value="HAD_2"/>
    <property type="match status" value="1"/>
</dbReference>
<dbReference type="InterPro" id="IPR023214">
    <property type="entry name" value="HAD_sf"/>
</dbReference>
<evidence type="ECO:0000313" key="2">
    <source>
        <dbReference type="Proteomes" id="UP000824049"/>
    </source>
</evidence>
<dbReference type="NCBIfam" id="TIGR01509">
    <property type="entry name" value="HAD-SF-IA-v3"/>
    <property type="match status" value="1"/>
</dbReference>
<dbReference type="InterPro" id="IPR041492">
    <property type="entry name" value="HAD_2"/>
</dbReference>
<dbReference type="EMBL" id="DXBR01000033">
    <property type="protein sequence ID" value="HIZ38808.1"/>
    <property type="molecule type" value="Genomic_DNA"/>
</dbReference>
<dbReference type="Proteomes" id="UP000824049">
    <property type="component" value="Unassembled WGS sequence"/>
</dbReference>
<dbReference type="PANTHER" id="PTHR18901">
    <property type="entry name" value="2-DEOXYGLUCOSE-6-PHOSPHATE PHOSPHATASE 2"/>
    <property type="match status" value="1"/>
</dbReference>
<dbReference type="InterPro" id="IPR023198">
    <property type="entry name" value="PGP-like_dom2"/>
</dbReference>
<comment type="caution">
    <text evidence="1">The sequence shown here is derived from an EMBL/GenBank/DDBJ whole genome shotgun (WGS) entry which is preliminary data.</text>
</comment>
<dbReference type="Gene3D" id="1.10.150.240">
    <property type="entry name" value="Putative phosphatase, domain 2"/>
    <property type="match status" value="1"/>
</dbReference>
<sequence>MIKLVIFDMDGLMFDTERATYRAYMEKAAEWGYEPTKEQYLQFLGLNAQAIQAKYYDFFDKDIDAPELYRQVGERKVEILRTEGMPIKKGLFEILDVLDKKGIRKAVASGCEFEGIERNLADAGLTGRFDLLMTTEWVERGKPYPDVFLAICEKLNVDTSEALVLEDAQSGVRAALAAGIRVINVPDMLPIPEDLAAQCVSVKESLLDVIPYIETETE</sequence>
<dbReference type="InterPro" id="IPR036412">
    <property type="entry name" value="HAD-like_sf"/>
</dbReference>
<protein>
    <submittedName>
        <fullName evidence="1">HAD family phosphatase</fullName>
    </submittedName>
</protein>
<dbReference type="SUPFAM" id="SSF56784">
    <property type="entry name" value="HAD-like"/>
    <property type="match status" value="1"/>
</dbReference>
<organism evidence="1 2">
    <name type="scientific">Candidatus Anaerobutyricum stercoris</name>
    <dbReference type="NCBI Taxonomy" id="2838457"/>
    <lineage>
        <taxon>Bacteria</taxon>
        <taxon>Bacillati</taxon>
        <taxon>Bacillota</taxon>
        <taxon>Clostridia</taxon>
        <taxon>Lachnospirales</taxon>
        <taxon>Lachnospiraceae</taxon>
        <taxon>Anaerobutyricum</taxon>
    </lineage>
</organism>
<gene>
    <name evidence="1" type="ORF">H9968_02625</name>
</gene>
<name>A0A9D2EJT0_9FIRM</name>
<evidence type="ECO:0000313" key="1">
    <source>
        <dbReference type="EMBL" id="HIZ38808.1"/>
    </source>
</evidence>
<dbReference type="CDD" id="cd07505">
    <property type="entry name" value="HAD_BPGM-like"/>
    <property type="match status" value="1"/>
</dbReference>
<dbReference type="Gene3D" id="3.40.50.1000">
    <property type="entry name" value="HAD superfamily/HAD-like"/>
    <property type="match status" value="1"/>
</dbReference>
<dbReference type="InterPro" id="IPR006439">
    <property type="entry name" value="HAD-SF_hydro_IA"/>
</dbReference>
<reference evidence="1" key="1">
    <citation type="journal article" date="2021" name="PeerJ">
        <title>Extensive microbial diversity within the chicken gut microbiome revealed by metagenomics and culture.</title>
        <authorList>
            <person name="Gilroy R."/>
            <person name="Ravi A."/>
            <person name="Getino M."/>
            <person name="Pursley I."/>
            <person name="Horton D.L."/>
            <person name="Alikhan N.F."/>
            <person name="Baker D."/>
            <person name="Gharbi K."/>
            <person name="Hall N."/>
            <person name="Watson M."/>
            <person name="Adriaenssens E.M."/>
            <person name="Foster-Nyarko E."/>
            <person name="Jarju S."/>
            <person name="Secka A."/>
            <person name="Antonio M."/>
            <person name="Oren A."/>
            <person name="Chaudhuri R.R."/>
            <person name="La Ragione R."/>
            <person name="Hildebrand F."/>
            <person name="Pallen M.J."/>
        </authorList>
    </citation>
    <scope>NUCLEOTIDE SEQUENCE</scope>
    <source>
        <strain evidence="1">CHK179-28034</strain>
    </source>
</reference>
<dbReference type="SFLD" id="SFLDG01129">
    <property type="entry name" value="C1.5:_HAD__Beta-PGM__Phosphata"/>
    <property type="match status" value="1"/>
</dbReference>
<dbReference type="PANTHER" id="PTHR18901:SF38">
    <property type="entry name" value="PSEUDOURIDINE-5'-PHOSPHATASE"/>
    <property type="match status" value="1"/>
</dbReference>
<dbReference type="AlphaFoldDB" id="A0A9D2EJT0"/>
<reference evidence="1" key="2">
    <citation type="submission" date="2021-04" db="EMBL/GenBank/DDBJ databases">
        <authorList>
            <person name="Gilroy R."/>
        </authorList>
    </citation>
    <scope>NUCLEOTIDE SEQUENCE</scope>
    <source>
        <strain evidence="1">CHK179-28034</strain>
    </source>
</reference>
<proteinExistence type="predicted"/>